<organism evidence="2 3">
    <name type="scientific">[Lactobacillus] rogosae</name>
    <dbReference type="NCBI Taxonomy" id="706562"/>
    <lineage>
        <taxon>Bacteria</taxon>
        <taxon>Bacillati</taxon>
        <taxon>Bacillota</taxon>
        <taxon>Clostridia</taxon>
        <taxon>Lachnospirales</taxon>
        <taxon>Lachnospiraceae</taxon>
        <taxon>Lachnospira</taxon>
    </lineage>
</organism>
<feature type="transmembrane region" description="Helical" evidence="1">
    <location>
        <begin position="902"/>
        <end position="920"/>
    </location>
</feature>
<keyword evidence="1" id="KW-1133">Transmembrane helix</keyword>
<dbReference type="EMBL" id="JBBMER010000007">
    <property type="protein sequence ID" value="MEQ2380302.1"/>
    <property type="molecule type" value="Genomic_DNA"/>
</dbReference>
<name>A0ABV1BY97_9FIRM</name>
<feature type="transmembrane region" description="Helical" evidence="1">
    <location>
        <begin position="940"/>
        <end position="964"/>
    </location>
</feature>
<accession>A0ABV1BY97</accession>
<keyword evidence="3" id="KW-1185">Reference proteome</keyword>
<feature type="transmembrane region" description="Helical" evidence="1">
    <location>
        <begin position="294"/>
        <end position="311"/>
    </location>
</feature>
<protein>
    <submittedName>
        <fullName evidence="2">YfhO family protein</fullName>
    </submittedName>
</protein>
<feature type="transmembrane region" description="Helical" evidence="1">
    <location>
        <begin position="396"/>
        <end position="413"/>
    </location>
</feature>
<keyword evidence="1" id="KW-0812">Transmembrane</keyword>
<feature type="transmembrane region" description="Helical" evidence="1">
    <location>
        <begin position="12"/>
        <end position="36"/>
    </location>
</feature>
<reference evidence="2 3" key="1">
    <citation type="submission" date="2024-03" db="EMBL/GenBank/DDBJ databases">
        <title>Human intestinal bacterial collection.</title>
        <authorList>
            <person name="Pauvert C."/>
            <person name="Hitch T.C.A."/>
            <person name="Clavel T."/>
        </authorList>
    </citation>
    <scope>NUCLEOTIDE SEQUENCE [LARGE SCALE GENOMIC DNA]</scope>
    <source>
        <strain evidence="2 3">CLA-AA-H255</strain>
    </source>
</reference>
<feature type="transmembrane region" description="Helical" evidence="1">
    <location>
        <begin position="365"/>
        <end position="384"/>
    </location>
</feature>
<dbReference type="Pfam" id="PF09586">
    <property type="entry name" value="YfhO"/>
    <property type="match status" value="1"/>
</dbReference>
<evidence type="ECO:0000313" key="2">
    <source>
        <dbReference type="EMBL" id="MEQ2380302.1"/>
    </source>
</evidence>
<dbReference type="PANTHER" id="PTHR38454:SF1">
    <property type="entry name" value="INTEGRAL MEMBRANE PROTEIN"/>
    <property type="match status" value="1"/>
</dbReference>
<feature type="transmembrane region" description="Helical" evidence="1">
    <location>
        <begin position="425"/>
        <end position="445"/>
    </location>
</feature>
<dbReference type="InterPro" id="IPR018580">
    <property type="entry name" value="Uncharacterised_YfhO"/>
</dbReference>
<sequence>MNNSSDKKGRKIASYLIPGIITLLVMIFVLIVKGIWPFGSNRIDLFDNMQQVAPLYAHLWDAMHGDASVWFDWYTGLGTNVSMSISAFSMFSPFNLLLYLCPRDYILEFISILTLVKMFVMSVTMYAFLNRRYKKLTYKTKVIFALAYTFCGYVLLYASCFTPWMDIVALFPLLMMSLDVMEKTGKKFFYILMLALLFVINYYISAMSVVYILLAGGMYIIFRCDKEERRKCAWNLGIGTFTGIGLSAFVLLPVFSQLSQSQRTGNSLSLVQQYMSWISNPTFRSFSLGEFERIMMFYGMGIFLVLIFTGIHRSRKLPRYKMDIDLRKRNWYAVSLFAIMVIQAVAEGTNIMWHFGSYNGYTLRNGFIIAFTFICLAAMYADTIVADSKEDKKKNIILSAVCVVVCVAFALGYKYIPVNSYERAFAFFIAVFAIMLVVHIINVIVRKDGYGINSIIRLMAVEIIIGAIAMTGPPKFYTYTPYQYGDYVQLAVEAANNLEIASSPVDRITNPDLSFNANYPLVMKRGAMSSFTAALQKDSQKQTVRWGHSKYFLWMLDSGNTVFSDALIHITEAVNVNRLDSSLYTLKKVGTDGCQYKLYTANYQLPFAMVTDSSVKNVDFNKDFTKNEATMSVESEDYNDNNCSKDWIYMHNIMYSALSHDSSGIVTEYGTLTDTKEITVNNNHVAEDNIASDNLEDYRTTQNKHIIQTYKDSVTGTKAVYMSVTDRNIGDSDANVSNLFRSVKITVNGKEIAIPTIGNVKNKYYTTDYNNGLIYLGTFYDEDIEVQVEYTRPYDSAGNAITDKSIVTIAGIDLNKMQSLCDKYADKQSDVTYTNNSVTIKVDGSGNDNYAIIPIIKSDNWTVTVNGVKCDTDEIAGIFTGVNINDGSNEIVFTFKPSGRNAGIIISLIILIVMIVLMVIDHKRGINVPQWLGMCASGVYLAIIAVLAVVMFAIPLVASVIANIQYIL</sequence>
<feature type="transmembrane region" description="Helical" evidence="1">
    <location>
        <begin position="105"/>
        <end position="129"/>
    </location>
</feature>
<dbReference type="PANTHER" id="PTHR38454">
    <property type="entry name" value="INTEGRAL MEMBRANE PROTEIN-RELATED"/>
    <property type="match status" value="1"/>
</dbReference>
<proteinExistence type="predicted"/>
<dbReference type="RefSeq" id="WP_349153793.1">
    <property type="nucleotide sequence ID" value="NZ_DAWDAH010000009.1"/>
</dbReference>
<feature type="transmembrane region" description="Helical" evidence="1">
    <location>
        <begin position="233"/>
        <end position="255"/>
    </location>
</feature>
<dbReference type="Proteomes" id="UP001442364">
    <property type="component" value="Unassembled WGS sequence"/>
</dbReference>
<comment type="caution">
    <text evidence="2">The sequence shown here is derived from an EMBL/GenBank/DDBJ whole genome shotgun (WGS) entry which is preliminary data.</text>
</comment>
<evidence type="ECO:0000313" key="3">
    <source>
        <dbReference type="Proteomes" id="UP001442364"/>
    </source>
</evidence>
<feature type="transmembrane region" description="Helical" evidence="1">
    <location>
        <begin position="331"/>
        <end position="353"/>
    </location>
</feature>
<gene>
    <name evidence="2" type="ORF">WMO14_10455</name>
</gene>
<evidence type="ECO:0000256" key="1">
    <source>
        <dbReference type="SAM" id="Phobius"/>
    </source>
</evidence>
<feature type="transmembrane region" description="Helical" evidence="1">
    <location>
        <begin position="150"/>
        <end position="176"/>
    </location>
</feature>
<keyword evidence="1" id="KW-0472">Membrane</keyword>
<feature type="transmembrane region" description="Helical" evidence="1">
    <location>
        <begin position="188"/>
        <end position="221"/>
    </location>
</feature>